<dbReference type="AlphaFoldDB" id="D7BNS6"/>
<dbReference type="EMBL" id="CP002045">
    <property type="protein sequence ID" value="ADH92575.1"/>
    <property type="molecule type" value="Genomic_DNA"/>
</dbReference>
<dbReference type="InterPro" id="IPR027417">
    <property type="entry name" value="P-loop_NTPase"/>
</dbReference>
<keyword evidence="1" id="KW-0418">Kinase</keyword>
<dbReference type="HOGENOM" id="CLU_1472327_0_0_11"/>
<accession>D7BNS6</accession>
<reference evidence="1 2" key="1">
    <citation type="journal article" date="2010" name="Stand. Genomic Sci.">
        <title>Complete genome sequence of Arcanobacterium haemolyticum type strain (11018).</title>
        <authorList>
            <person name="Yasawong M."/>
            <person name="Teshima H."/>
            <person name="Lapidus A."/>
            <person name="Nolan M."/>
            <person name="Lucas S."/>
            <person name="Glavina Del Rio T."/>
            <person name="Tice H."/>
            <person name="Cheng J."/>
            <person name="Bruce D."/>
            <person name="Detter C."/>
            <person name="Tapia R."/>
            <person name="Han C."/>
            <person name="Goodwin L."/>
            <person name="Pitluck S."/>
            <person name="Liolios K."/>
            <person name="Ivanova N."/>
            <person name="Mavromatis K."/>
            <person name="Mikhailova N."/>
            <person name="Pati A."/>
            <person name="Chen A."/>
            <person name="Palaniappan K."/>
            <person name="Land M."/>
            <person name="Hauser L."/>
            <person name="Chang Y."/>
            <person name="Jeffries C."/>
            <person name="Rohde M."/>
            <person name="Sikorski J."/>
            <person name="Pukall R."/>
            <person name="Goker M."/>
            <person name="Woyke T."/>
            <person name="Bristow J."/>
            <person name="Eisen J."/>
            <person name="Markowitz V."/>
            <person name="Hugenholtz P."/>
            <person name="Kyrpides N."/>
            <person name="Klenk H."/>
        </authorList>
    </citation>
    <scope>NUCLEOTIDE SEQUENCE [LARGE SCALE GENOMIC DNA]</scope>
    <source>
        <strain evidence="2">ATCC 9345 / DSM 20595 / CCUG 17215 / LMG 16163 / NBRC 15585 / NCTC 8452 / 11018</strain>
    </source>
</reference>
<dbReference type="Proteomes" id="UP000000376">
    <property type="component" value="Chromosome"/>
</dbReference>
<keyword evidence="1" id="KW-0808">Transferase</keyword>
<sequence>MTSVVVIGADGAGKSSVLRVLETYGFLTADVDSLVAYELVVSPEDMFLEVPSEQRRACARRVACDLLADIRADRETRFAVALPADFCDDVELEAICDSLRKCEHVVFLHVRASVDVLMRRLGMFGPRVTNVVLPRKELSIRLEERLPRYEEYADFDFDTSRFELSDLEKELANRVIMLINTGS</sequence>
<keyword evidence="2" id="KW-1185">Reference proteome</keyword>
<dbReference type="Gene3D" id="3.40.50.300">
    <property type="entry name" value="P-loop containing nucleotide triphosphate hydrolases"/>
    <property type="match status" value="1"/>
</dbReference>
<evidence type="ECO:0000313" key="2">
    <source>
        <dbReference type="Proteomes" id="UP000000376"/>
    </source>
</evidence>
<dbReference type="OrthoDB" id="3256983at2"/>
<dbReference type="RefSeq" id="WP_013170071.1">
    <property type="nucleotide sequence ID" value="NC_014218.1"/>
</dbReference>
<dbReference type="eggNOG" id="COG0703">
    <property type="taxonomic scope" value="Bacteria"/>
</dbReference>
<dbReference type="STRING" id="644284.Arch_0849"/>
<dbReference type="KEGG" id="ahe:Arch_0849"/>
<evidence type="ECO:0000313" key="1">
    <source>
        <dbReference type="EMBL" id="ADH92575.1"/>
    </source>
</evidence>
<protein>
    <submittedName>
        <fullName evidence="1">Shikimate kinase</fullName>
    </submittedName>
</protein>
<gene>
    <name evidence="1" type="ordered locus">Arch_0849</name>
</gene>
<name>D7BNS6_ARCHD</name>
<organism evidence="1 2">
    <name type="scientific">Arcanobacterium haemolyticum (strain ATCC 9345 / DSM 20595 / CCM 5947 / CCUG 17215 / LMG 16163 / NBRC 15585 / NCTC 8452 / 11018)</name>
    <dbReference type="NCBI Taxonomy" id="644284"/>
    <lineage>
        <taxon>Bacteria</taxon>
        <taxon>Bacillati</taxon>
        <taxon>Actinomycetota</taxon>
        <taxon>Actinomycetes</taxon>
        <taxon>Actinomycetales</taxon>
        <taxon>Actinomycetaceae</taxon>
        <taxon>Arcanobacterium</taxon>
    </lineage>
</organism>
<dbReference type="SUPFAM" id="SSF52540">
    <property type="entry name" value="P-loop containing nucleoside triphosphate hydrolases"/>
    <property type="match status" value="1"/>
</dbReference>
<proteinExistence type="predicted"/>
<dbReference type="GO" id="GO:0016301">
    <property type="term" value="F:kinase activity"/>
    <property type="evidence" value="ECO:0007669"/>
    <property type="project" value="UniProtKB-KW"/>
</dbReference>